<evidence type="ECO:0000256" key="6">
    <source>
        <dbReference type="SAM" id="MobiDB-lite"/>
    </source>
</evidence>
<comment type="subcellular location">
    <subcellularLocation>
        <location evidence="1">Nucleus</location>
    </subcellularLocation>
</comment>
<dbReference type="SMART" id="SM00667">
    <property type="entry name" value="LisH"/>
    <property type="match status" value="1"/>
</dbReference>
<feature type="compositionally biased region" description="Low complexity" evidence="6">
    <location>
        <begin position="289"/>
        <end position="301"/>
    </location>
</feature>
<comment type="pathway">
    <text evidence="2">Protein modification; protein ubiquitination.</text>
</comment>
<name>A0A5S6QWC3_TRIMR</name>
<evidence type="ECO:0000313" key="7">
    <source>
        <dbReference type="Proteomes" id="UP000046395"/>
    </source>
</evidence>
<dbReference type="SUPFAM" id="SSF48371">
    <property type="entry name" value="ARM repeat"/>
    <property type="match status" value="1"/>
</dbReference>
<evidence type="ECO:0000256" key="2">
    <source>
        <dbReference type="ARBA" id="ARBA00004906"/>
    </source>
</evidence>
<keyword evidence="4" id="KW-0833">Ubl conjugation pathway</keyword>
<dbReference type="InterPro" id="IPR011989">
    <property type="entry name" value="ARM-like"/>
</dbReference>
<feature type="compositionally biased region" description="Polar residues" evidence="6">
    <location>
        <begin position="1424"/>
        <end position="1452"/>
    </location>
</feature>
<dbReference type="SUPFAM" id="SSF50978">
    <property type="entry name" value="WD40 repeat-like"/>
    <property type="match status" value="1"/>
</dbReference>
<dbReference type="Proteomes" id="UP000046395">
    <property type="component" value="Unassembled WGS sequence"/>
</dbReference>
<sequence length="1452" mass="162721">MTHIESGTGNTCSGPHSPAIGVERRVFVCLVPFRNAIEQPGTFPHGITVFRAACLKELGNWHPSIRSTFVALIVSKDETSNWDLRAWITPAMDDLPELYLSSEDSSRYSTLSVACNLFENILNDENHRVPLLHRFAGLIESLYNDFLLCDPDPFDDQIMSSIPDNNDFKSLIMELRSNLRVVDRLMFVDLLEEHPAGLCTAAARVCMTIAPFLHLNAFAENDEAMDILFRYAESDDIELQTYAVGLISALMNYIEFEGLENNRISLTRVLLRRLSTIVGSPDDVVNVGDTSPSSDADASDSLGEYPGQQCQNGESEAGAKEARGYVTEISLVCTDKSNRVKQQRYALRPLTVDICHRVILSFLAHEWCRNLIIPYAVEANLVGRLYQYLDVTASWNQWTVLNAILCLEAMFCHPKVARVFVANDGVQRLLRIKPDSLAGTTVPAALCQLAQQSEAMESICMLPNQAFGQLMGYVIRMLGCGHDSARYDAVDFLAICFGFRRPLEPFDRRKGLRAICNNLGRIRERARVEELSDVAPPLLWSNMARSFAIALKRYLEAHILIKLQHLQQYPGSSWNRQPDRFPNVGRTLAQEIGAISDPQALFSDWDFARECVVLMRENWSYCFDWQPIKELRDADTIHVLLELADHCLTKLTASNRQDCLSAILGVLWYASTSPSVQFDLISAADGQQRGNLFRREIIECSKLCRKEGSAKRLAICIIGNCVCGPLNKYCKLVDVLPNVSAEERSTKLMKRVWKAVRNSEGIQVLVLPLKEHSVRPDPDLDLLQISACEALIGLARYKPVRQIIGKLPLISEHKIFEIIKENEKPFERLKFHELRSLVVSLVEVVTNWETTGINQLHVSHLYKQNVVANTEIFADPDELLVLIFRHLMNKKLYDTASRLLIESGIQTERTPEIVLPSSTSKLSAAHKLAAQNNADAGQPIGTLNIDNDEAAIFVSDGSPPKKMPCLSGGSRGKIPVDTFPSSTVTLESILKEHFRNEHAQCRKPILACPPFSIFREHKCPEFRTPREASSNFTVRIFERQYFPQYGGRSGFKKNLSFIYSRYRLLKSCEECEGACDYSTCSFTADSKSIILGTYTGAVGWYGLDSEDVRPCLKFHTHPISVATESRDRQFLLTSTFARSTRAVLWRHEGQGFVQKFTMPGDRYVEFDGPKETRIVGSEGPTAKIYDLATGSLVVSLYDEQLENGYLDNRATFRSCGNVVLSDGIIWDHRTAKAIHKFDKLNPQVSGIFHPNGLDVLIDTAVWDFRTFRLRRTVDALHLHKVRFSSQGDILFSIMRKFNGEDWRSLKFDSCVNVHNASDYSLIQQLPVKKQVADMDINATDSYLSTIENRTSAAFVFEDNACRIYAIGMTADDLSENELDTISDTGSTFGSDVYTIDESLVSDADFGTDTDEDDQTVDMDGTGSNGSRSSVSTDAGYSNASSSATSGEQFAFI</sequence>
<dbReference type="UniPathway" id="UPA00143"/>
<dbReference type="InterPro" id="IPR036322">
    <property type="entry name" value="WD40_repeat_dom_sf"/>
</dbReference>
<protein>
    <submittedName>
        <fullName evidence="8">LisH domain-containing protein</fullName>
    </submittedName>
</protein>
<dbReference type="Gene3D" id="1.25.10.10">
    <property type="entry name" value="Leucine-rich Repeat Variant"/>
    <property type="match status" value="1"/>
</dbReference>
<keyword evidence="7" id="KW-1185">Reference proteome</keyword>
<evidence type="ECO:0000256" key="1">
    <source>
        <dbReference type="ARBA" id="ARBA00004123"/>
    </source>
</evidence>
<reference evidence="8" key="1">
    <citation type="submission" date="2019-12" db="UniProtKB">
        <authorList>
            <consortium name="WormBaseParasite"/>
        </authorList>
    </citation>
    <scope>IDENTIFICATION</scope>
</reference>
<dbReference type="InterPro" id="IPR006594">
    <property type="entry name" value="LisH"/>
</dbReference>
<evidence type="ECO:0000256" key="3">
    <source>
        <dbReference type="ARBA" id="ARBA00008845"/>
    </source>
</evidence>
<dbReference type="PROSITE" id="PS50896">
    <property type="entry name" value="LISH"/>
    <property type="match status" value="1"/>
</dbReference>
<dbReference type="WBParaSite" id="TMUE_3000011399.1">
    <property type="protein sequence ID" value="TMUE_3000011399.1"/>
    <property type="gene ID" value="WBGene00286157"/>
</dbReference>
<dbReference type="GO" id="GO:0005634">
    <property type="term" value="C:nucleus"/>
    <property type="evidence" value="ECO:0007669"/>
    <property type="project" value="UniProtKB-SubCell"/>
</dbReference>
<accession>A0A5S6QWC3</accession>
<dbReference type="GO" id="GO:0016567">
    <property type="term" value="P:protein ubiquitination"/>
    <property type="evidence" value="ECO:0007669"/>
    <property type="project" value="UniProtKB-UniPathway"/>
</dbReference>
<evidence type="ECO:0000313" key="8">
    <source>
        <dbReference type="WBParaSite" id="TMUE_3000011399.1"/>
    </source>
</evidence>
<dbReference type="STRING" id="70415.A0A5S6QWC3"/>
<feature type="region of interest" description="Disordered" evidence="6">
    <location>
        <begin position="1403"/>
        <end position="1452"/>
    </location>
</feature>
<feature type="compositionally biased region" description="Acidic residues" evidence="6">
    <location>
        <begin position="1405"/>
        <end position="1416"/>
    </location>
</feature>
<evidence type="ECO:0000256" key="5">
    <source>
        <dbReference type="ARBA" id="ARBA00023242"/>
    </source>
</evidence>
<dbReference type="InterPro" id="IPR016024">
    <property type="entry name" value="ARM-type_fold"/>
</dbReference>
<dbReference type="GO" id="GO:0080008">
    <property type="term" value="C:Cul4-RING E3 ubiquitin ligase complex"/>
    <property type="evidence" value="ECO:0007669"/>
    <property type="project" value="TreeGrafter"/>
</dbReference>
<proteinExistence type="inferred from homology"/>
<evidence type="ECO:0000256" key="4">
    <source>
        <dbReference type="ARBA" id="ARBA00022786"/>
    </source>
</evidence>
<dbReference type="InterPro" id="IPR015943">
    <property type="entry name" value="WD40/YVTN_repeat-like_dom_sf"/>
</dbReference>
<dbReference type="PANTHER" id="PTHR13129">
    <property type="entry name" value="VPRBP PROTEIN-RELATED"/>
    <property type="match status" value="1"/>
</dbReference>
<dbReference type="PANTHER" id="PTHR13129:SF4">
    <property type="entry name" value="DDB1- AND CUL4-ASSOCIATED FACTOR 1"/>
    <property type="match status" value="1"/>
</dbReference>
<organism evidence="7 8">
    <name type="scientific">Trichuris muris</name>
    <name type="common">Mouse whipworm</name>
    <dbReference type="NCBI Taxonomy" id="70415"/>
    <lineage>
        <taxon>Eukaryota</taxon>
        <taxon>Metazoa</taxon>
        <taxon>Ecdysozoa</taxon>
        <taxon>Nematoda</taxon>
        <taxon>Enoplea</taxon>
        <taxon>Dorylaimia</taxon>
        <taxon>Trichinellida</taxon>
        <taxon>Trichuridae</taxon>
        <taxon>Trichuris</taxon>
    </lineage>
</organism>
<dbReference type="InterPro" id="IPR033270">
    <property type="entry name" value="VPRBP/DCAF1"/>
</dbReference>
<comment type="similarity">
    <text evidence="3">Belongs to the VPRBP/DCAF1 family.</text>
</comment>
<dbReference type="Gene3D" id="2.130.10.10">
    <property type="entry name" value="YVTN repeat-like/Quinoprotein amine dehydrogenase"/>
    <property type="match status" value="1"/>
</dbReference>
<keyword evidence="5" id="KW-0539">Nucleus</keyword>
<feature type="region of interest" description="Disordered" evidence="6">
    <location>
        <begin position="285"/>
        <end position="316"/>
    </location>
</feature>